<evidence type="ECO:0000313" key="2">
    <source>
        <dbReference type="EMBL" id="MCW9714376.1"/>
    </source>
</evidence>
<dbReference type="RefSeq" id="WP_265791618.1">
    <property type="nucleotide sequence ID" value="NZ_BAABRS010000005.1"/>
</dbReference>
<name>A0ABT3Q2V0_9BACT</name>
<comment type="caution">
    <text evidence="2">The sequence shown here is derived from an EMBL/GenBank/DDBJ whole genome shotgun (WGS) entry which is preliminary data.</text>
</comment>
<evidence type="ECO:0008006" key="4">
    <source>
        <dbReference type="Google" id="ProtNLM"/>
    </source>
</evidence>
<accession>A0ABT3Q2V0</accession>
<evidence type="ECO:0000313" key="3">
    <source>
        <dbReference type="Proteomes" id="UP001207337"/>
    </source>
</evidence>
<gene>
    <name evidence="2" type="ORF">LQ318_15825</name>
</gene>
<proteinExistence type="predicted"/>
<dbReference type="Proteomes" id="UP001207337">
    <property type="component" value="Unassembled WGS sequence"/>
</dbReference>
<organism evidence="2 3">
    <name type="scientific">Fodinibius salicampi</name>
    <dbReference type="NCBI Taxonomy" id="1920655"/>
    <lineage>
        <taxon>Bacteria</taxon>
        <taxon>Pseudomonadati</taxon>
        <taxon>Balneolota</taxon>
        <taxon>Balneolia</taxon>
        <taxon>Balneolales</taxon>
        <taxon>Balneolaceae</taxon>
        <taxon>Fodinibius</taxon>
    </lineage>
</organism>
<keyword evidence="3" id="KW-1185">Reference proteome</keyword>
<evidence type="ECO:0000256" key="1">
    <source>
        <dbReference type="SAM" id="Coils"/>
    </source>
</evidence>
<reference evidence="2 3" key="1">
    <citation type="submission" date="2021-11" db="EMBL/GenBank/DDBJ databases">
        <title>Aliifidinibius sp. nov., a new bacterium isolated from saline soil.</title>
        <authorList>
            <person name="Galisteo C."/>
            <person name="De La Haba R."/>
            <person name="Sanchez-Porro C."/>
            <person name="Ventosa A."/>
        </authorList>
    </citation>
    <scope>NUCLEOTIDE SEQUENCE [LARGE SCALE GENOMIC DNA]</scope>
    <source>
        <strain evidence="2 3">KACC 190600</strain>
    </source>
</reference>
<keyword evidence="1" id="KW-0175">Coiled coil</keyword>
<feature type="coiled-coil region" evidence="1">
    <location>
        <begin position="164"/>
        <end position="223"/>
    </location>
</feature>
<protein>
    <recommendedName>
        <fullName evidence="4">DUF2326 domain-containing protein</fullName>
    </recommendedName>
</protein>
<dbReference type="EMBL" id="JAJNDC010000005">
    <property type="protein sequence ID" value="MCW9714376.1"/>
    <property type="molecule type" value="Genomic_DNA"/>
</dbReference>
<sequence length="291" mass="33703">MQTKKNGEEVTEESVTNKIVEFLRDYGSTIGQLSHNQKVMVIYKTNRPKNEFFIFHSDEENKKVGRQTLPTISVAANASDLKTYRSGNLSDSELRNRLDINSVKPSEEQEKDLRVMANILETAFEDTGEQQFQIRGSVDYLALDNYGALFSFDIRYIGQSHFDFSGLHEALQDMRKDLEKARAQINDFNADREVRDSIATKKREEVQAKHAEEKENIKKAYNQFIKDLKSTITDYGRTLHSIELNQQILVSVTLDTHYEEIPKRIDLHVRKSILENNSREQAMAEIQVREH</sequence>